<evidence type="ECO:0000256" key="9">
    <source>
        <dbReference type="ARBA" id="ARBA00023014"/>
    </source>
</evidence>
<sequence length="771" mass="83526">MRKPASADESRAGQPLPHESAHLHVSGRALYCDDIPLPANTLHAAFGLSRIAHGRIRKLDLTDVYASPGVIGVAVASDIPGENNYGAVINDDPIFADALIEYAGQPLFAVAAISYQAARKAAARAKIDCEELPPILDIRSALAAQSFVLPTQRLVRGEPQQKLERASHRLQGTMVVGGQDHFYLEGQIAIALAQEDGAMLIHCSTQHPTEVQHIVAHALGRRAHDINVQCRRMGGGFGGKESQPALIAAAAAVLAHKTGRPIKLRIDRDADMLMTGKRHDFLADYDVGFDGSGRIEALTVMLASRCGYSADLSGPVNDRAVCHVDNAYFLEHVEIVSHRCKTNTVSNTAFRGFGGPQGMLVIEQVLDDIARKLGLDPLAVRHRNLYGITERNTTPYGQVVEDNILPALFDELAGSASYEQRRREVAEWNRSHESTKRGIALTPVKFGISFNATLYNQAGALLHIYTDGTVLLNHGGTEMGQGLHTKVAQVVATELSLPLSAIRITGTDTWKVPNTSATAASSGSDLNGKAAQAAAQTIRERLVQWACQTDNVTPDAVRFDNGTVHIGTRSVAFAEFVRQAHAARIQLSATGFYRTPKIHWDRTRFQGRPFFYFAYGAAVSEVSIDTFTGETRLLRVDILHDVGRSLNPAVDLGQIEGGFLQGTGWLTTEELWWDPRGELKTHAPSTYKIPSVSDWPAEAHISLFAGENREETIYRSKAVGEPPLMLGISVLHAIRDAIASCGSGQNISLAAPATAEAVLRAVDKARKEQSS</sequence>
<dbReference type="Pfam" id="PF20256">
    <property type="entry name" value="MoCoBD_2"/>
    <property type="match status" value="1"/>
</dbReference>
<comment type="cofactor">
    <cofactor evidence="10">
        <name>[2Fe-2S] cluster</name>
        <dbReference type="ChEBI" id="CHEBI:190135"/>
    </cofactor>
</comment>
<evidence type="ECO:0000256" key="7">
    <source>
        <dbReference type="ARBA" id="ARBA00023002"/>
    </source>
</evidence>
<dbReference type="Proteomes" id="UP000588068">
    <property type="component" value="Unassembled WGS sequence"/>
</dbReference>
<evidence type="ECO:0000313" key="14">
    <source>
        <dbReference type="Proteomes" id="UP000588068"/>
    </source>
</evidence>
<keyword evidence="5" id="KW-0001">2Fe-2S</keyword>
<keyword evidence="4" id="KW-0500">Molybdenum</keyword>
<dbReference type="EMBL" id="JACHHZ010000005">
    <property type="protein sequence ID" value="MBB6095533.1"/>
    <property type="molecule type" value="Genomic_DNA"/>
</dbReference>
<dbReference type="EC" id="1.17.1.4" evidence="13"/>
<dbReference type="GO" id="GO:0051537">
    <property type="term" value="F:2 iron, 2 sulfur cluster binding"/>
    <property type="evidence" value="ECO:0007669"/>
    <property type="project" value="UniProtKB-KW"/>
</dbReference>
<dbReference type="FunFam" id="3.30.365.10:FF:000002">
    <property type="entry name" value="Xanthine dehydrogenase oxidase"/>
    <property type="match status" value="1"/>
</dbReference>
<dbReference type="Gene3D" id="3.30.365.10">
    <property type="entry name" value="Aldehyde oxidase/xanthine dehydrogenase, molybdopterin binding domain"/>
    <property type="match status" value="4"/>
</dbReference>
<evidence type="ECO:0000259" key="12">
    <source>
        <dbReference type="SMART" id="SM01008"/>
    </source>
</evidence>
<evidence type="ECO:0000313" key="13">
    <source>
        <dbReference type="EMBL" id="MBB6095533.1"/>
    </source>
</evidence>
<evidence type="ECO:0000256" key="2">
    <source>
        <dbReference type="ARBA" id="ARBA00001974"/>
    </source>
</evidence>
<name>A0A841HRZ1_9GAMM</name>
<evidence type="ECO:0000256" key="6">
    <source>
        <dbReference type="ARBA" id="ARBA00022723"/>
    </source>
</evidence>
<evidence type="ECO:0000256" key="4">
    <source>
        <dbReference type="ARBA" id="ARBA00022505"/>
    </source>
</evidence>
<dbReference type="GO" id="GO:0030151">
    <property type="term" value="F:molybdenum ion binding"/>
    <property type="evidence" value="ECO:0007669"/>
    <property type="project" value="InterPro"/>
</dbReference>
<dbReference type="AlphaFoldDB" id="A0A841HRZ1"/>
<dbReference type="SUPFAM" id="SSF56003">
    <property type="entry name" value="Molybdenum cofactor-binding domain"/>
    <property type="match status" value="1"/>
</dbReference>
<dbReference type="GO" id="GO:0005506">
    <property type="term" value="F:iron ion binding"/>
    <property type="evidence" value="ECO:0007669"/>
    <property type="project" value="InterPro"/>
</dbReference>
<evidence type="ECO:0000256" key="10">
    <source>
        <dbReference type="ARBA" id="ARBA00034078"/>
    </source>
</evidence>
<proteinExistence type="inferred from homology"/>
<gene>
    <name evidence="13" type="ORF">HNQ60_004423</name>
</gene>
<evidence type="ECO:0000256" key="3">
    <source>
        <dbReference type="ARBA" id="ARBA00006849"/>
    </source>
</evidence>
<organism evidence="13 14">
    <name type="scientific">Povalibacter uvarum</name>
    <dbReference type="NCBI Taxonomy" id="732238"/>
    <lineage>
        <taxon>Bacteria</taxon>
        <taxon>Pseudomonadati</taxon>
        <taxon>Pseudomonadota</taxon>
        <taxon>Gammaproteobacteria</taxon>
        <taxon>Steroidobacterales</taxon>
        <taxon>Steroidobacteraceae</taxon>
        <taxon>Povalibacter</taxon>
    </lineage>
</organism>
<evidence type="ECO:0000256" key="5">
    <source>
        <dbReference type="ARBA" id="ARBA00022714"/>
    </source>
</evidence>
<dbReference type="RefSeq" id="WP_246433743.1">
    <property type="nucleotide sequence ID" value="NZ_JACHHZ010000005.1"/>
</dbReference>
<dbReference type="InterPro" id="IPR016208">
    <property type="entry name" value="Ald_Oxase/xanthine_DH-like"/>
</dbReference>
<protein>
    <submittedName>
        <fullName evidence="13">Xanthine dehydrogenase large subunit</fullName>
        <ecNumber evidence="13">1.17.1.4</ecNumber>
    </submittedName>
</protein>
<comment type="cofactor">
    <cofactor evidence="1">
        <name>Mo-molybdopterin</name>
        <dbReference type="ChEBI" id="CHEBI:71302"/>
    </cofactor>
</comment>
<reference evidence="13 14" key="1">
    <citation type="submission" date="2020-08" db="EMBL/GenBank/DDBJ databases">
        <title>Genomic Encyclopedia of Type Strains, Phase IV (KMG-IV): sequencing the most valuable type-strain genomes for metagenomic binning, comparative biology and taxonomic classification.</title>
        <authorList>
            <person name="Goeker M."/>
        </authorList>
    </citation>
    <scope>NUCLEOTIDE SEQUENCE [LARGE SCALE GENOMIC DNA]</scope>
    <source>
        <strain evidence="13 14">DSM 26723</strain>
    </source>
</reference>
<comment type="caution">
    <text evidence="13">The sequence shown here is derived from an EMBL/GenBank/DDBJ whole genome shotgun (WGS) entry which is preliminary data.</text>
</comment>
<dbReference type="InterPro" id="IPR037165">
    <property type="entry name" value="AldOxase/xan_DH_Mopterin-bd_sf"/>
</dbReference>
<evidence type="ECO:0000256" key="11">
    <source>
        <dbReference type="ARBA" id="ARBA00053029"/>
    </source>
</evidence>
<dbReference type="InterPro" id="IPR014309">
    <property type="entry name" value="Xanthine_DH_Mopterin-bd_su"/>
</dbReference>
<dbReference type="GO" id="GO:0004854">
    <property type="term" value="F:xanthine dehydrogenase activity"/>
    <property type="evidence" value="ECO:0007669"/>
    <property type="project" value="UniProtKB-EC"/>
</dbReference>
<comment type="cofactor">
    <cofactor evidence="2">
        <name>FAD</name>
        <dbReference type="ChEBI" id="CHEBI:57692"/>
    </cofactor>
</comment>
<dbReference type="Pfam" id="PF02738">
    <property type="entry name" value="MoCoBD_1"/>
    <property type="match status" value="1"/>
</dbReference>
<dbReference type="InterPro" id="IPR036856">
    <property type="entry name" value="Ald_Oxase/Xan_DH_a/b_sf"/>
</dbReference>
<keyword evidence="6" id="KW-0479">Metal-binding</keyword>
<dbReference type="NCBIfam" id="TIGR02965">
    <property type="entry name" value="xanthine_xdhB"/>
    <property type="match status" value="1"/>
</dbReference>
<keyword evidence="8" id="KW-0408">Iron</keyword>
<dbReference type="Gene3D" id="3.90.1170.50">
    <property type="entry name" value="Aldehyde oxidase/xanthine dehydrogenase, a/b hammerhead"/>
    <property type="match status" value="1"/>
</dbReference>
<dbReference type="PANTHER" id="PTHR11908:SF132">
    <property type="entry name" value="ALDEHYDE OXIDASE 1-RELATED"/>
    <property type="match status" value="1"/>
</dbReference>
<dbReference type="Pfam" id="PF01315">
    <property type="entry name" value="Ald_Xan_dh_C"/>
    <property type="match status" value="1"/>
</dbReference>
<keyword evidence="9" id="KW-0411">Iron-sulfur</keyword>
<dbReference type="PANTHER" id="PTHR11908">
    <property type="entry name" value="XANTHINE DEHYDROGENASE"/>
    <property type="match status" value="1"/>
</dbReference>
<dbReference type="InterPro" id="IPR008274">
    <property type="entry name" value="AldOxase/xan_DH_MoCoBD1"/>
</dbReference>
<dbReference type="SMART" id="SM01008">
    <property type="entry name" value="Ald_Xan_dh_C"/>
    <property type="match status" value="1"/>
</dbReference>
<comment type="similarity">
    <text evidence="3">Belongs to the xanthine dehydrogenase family.</text>
</comment>
<keyword evidence="7 13" id="KW-0560">Oxidoreductase</keyword>
<accession>A0A841HRZ1</accession>
<dbReference type="InterPro" id="IPR046867">
    <property type="entry name" value="AldOxase/xan_DH_MoCoBD2"/>
</dbReference>
<keyword evidence="14" id="KW-1185">Reference proteome</keyword>
<evidence type="ECO:0000256" key="1">
    <source>
        <dbReference type="ARBA" id="ARBA00001924"/>
    </source>
</evidence>
<dbReference type="SUPFAM" id="SSF54665">
    <property type="entry name" value="CO dehydrogenase molybdoprotein N-domain-like"/>
    <property type="match status" value="1"/>
</dbReference>
<feature type="domain" description="Aldehyde oxidase/xanthine dehydrogenase a/b hammerhead" evidence="12">
    <location>
        <begin position="26"/>
        <end position="133"/>
    </location>
</feature>
<dbReference type="FunFam" id="3.30.365.10:FF:000001">
    <property type="entry name" value="Xanthine dehydrogenase oxidase"/>
    <property type="match status" value="1"/>
</dbReference>
<dbReference type="InterPro" id="IPR000674">
    <property type="entry name" value="Ald_Oxase/Xan_DH_a/b"/>
</dbReference>
<evidence type="ECO:0000256" key="8">
    <source>
        <dbReference type="ARBA" id="ARBA00023004"/>
    </source>
</evidence>
<comment type="cofactor">
    <cofactor evidence="11">
        <name>Mo-molybdopterin cytosine dinucleotide</name>
        <dbReference type="ChEBI" id="CHEBI:71308"/>
    </cofactor>
</comment>